<dbReference type="AlphaFoldDB" id="A0A4P2PZI0"/>
<protein>
    <recommendedName>
        <fullName evidence="3">Class I SAM-dependent methyltransferase</fullName>
    </recommendedName>
</protein>
<accession>A0A4P2PZI0</accession>
<dbReference type="EMBL" id="CP012670">
    <property type="protein sequence ID" value="AUX22141.1"/>
    <property type="molecule type" value="Genomic_DNA"/>
</dbReference>
<dbReference type="Proteomes" id="UP000295781">
    <property type="component" value="Chromosome"/>
</dbReference>
<evidence type="ECO:0000313" key="2">
    <source>
        <dbReference type="Proteomes" id="UP000295781"/>
    </source>
</evidence>
<dbReference type="InterPro" id="IPR029063">
    <property type="entry name" value="SAM-dependent_MTases_sf"/>
</dbReference>
<evidence type="ECO:0000313" key="1">
    <source>
        <dbReference type="EMBL" id="AUX22141.1"/>
    </source>
</evidence>
<evidence type="ECO:0008006" key="3">
    <source>
        <dbReference type="Google" id="ProtNLM"/>
    </source>
</evidence>
<dbReference type="SUPFAM" id="SSF53335">
    <property type="entry name" value="S-adenosyl-L-methionine-dependent methyltransferases"/>
    <property type="match status" value="1"/>
</dbReference>
<proteinExistence type="predicted"/>
<gene>
    <name evidence="1" type="ORF">SOCEGT47_026420</name>
</gene>
<reference evidence="1 2" key="1">
    <citation type="submission" date="2015-09" db="EMBL/GenBank/DDBJ databases">
        <title>Sorangium comparison.</title>
        <authorList>
            <person name="Zaburannyi N."/>
            <person name="Bunk B."/>
            <person name="Overmann J."/>
            <person name="Mueller R."/>
        </authorList>
    </citation>
    <scope>NUCLEOTIDE SEQUENCE [LARGE SCALE GENOMIC DNA]</scope>
    <source>
        <strain evidence="1 2">So ceGT47</strain>
    </source>
</reference>
<name>A0A4P2PZI0_SORCE</name>
<organism evidence="1 2">
    <name type="scientific">Sorangium cellulosum</name>
    <name type="common">Polyangium cellulosum</name>
    <dbReference type="NCBI Taxonomy" id="56"/>
    <lineage>
        <taxon>Bacteria</taxon>
        <taxon>Pseudomonadati</taxon>
        <taxon>Myxococcota</taxon>
        <taxon>Polyangia</taxon>
        <taxon>Polyangiales</taxon>
        <taxon>Polyangiaceae</taxon>
        <taxon>Sorangium</taxon>
    </lineage>
</organism>
<sequence length="262" mass="28501">MELFEWNDSPWSPGPLRELIIESLSRTLRWGGMLRGLIAPFRAFLGASGAQEVLELGAGAAGPSEVLIDELLRAGATPPRFVLTDLMPQPEVWEEIAARSPSFVAFERSPVDATRIPPALAEGRARVMINAFHHFPPALARAILADAARGSEGIFVSEGFERNPMGFLPMVPVGVAALLANPLLTRRSRLAKAWLTWGTPLAIAASAWDGVVSTLRVYSEEELREMVSPLGGRFRWEYGTYPAPLGGEGYYFYGVPARPAGE</sequence>